<reference evidence="3" key="1">
    <citation type="submission" date="2016-10" db="EMBL/GenBank/DDBJ databases">
        <authorList>
            <person name="Varghese N."/>
            <person name="Submissions S."/>
        </authorList>
    </citation>
    <scope>NUCLEOTIDE SEQUENCE [LARGE SCALE GENOMIC DNA]</scope>
    <source>
        <strain evidence="3">DSM 45460</strain>
    </source>
</reference>
<organism evidence="2 3">
    <name type="scientific">Actinopolyspora mzabensis</name>
    <dbReference type="NCBI Taxonomy" id="995066"/>
    <lineage>
        <taxon>Bacteria</taxon>
        <taxon>Bacillati</taxon>
        <taxon>Actinomycetota</taxon>
        <taxon>Actinomycetes</taxon>
        <taxon>Actinopolysporales</taxon>
        <taxon>Actinopolysporaceae</taxon>
        <taxon>Actinopolyspora</taxon>
    </lineage>
</organism>
<protein>
    <submittedName>
        <fullName evidence="2">Uncharacterized protein</fullName>
    </submittedName>
</protein>
<evidence type="ECO:0000313" key="3">
    <source>
        <dbReference type="Proteomes" id="UP000199213"/>
    </source>
</evidence>
<evidence type="ECO:0000256" key="1">
    <source>
        <dbReference type="SAM" id="MobiDB-lite"/>
    </source>
</evidence>
<dbReference type="Proteomes" id="UP000199213">
    <property type="component" value="Unassembled WGS sequence"/>
</dbReference>
<proteinExistence type="predicted"/>
<name>A0A1G9BLP0_ACTMZ</name>
<evidence type="ECO:0000313" key="2">
    <source>
        <dbReference type="EMBL" id="SDK40438.1"/>
    </source>
</evidence>
<gene>
    <name evidence="2" type="ORF">SAMN04487820_107231</name>
</gene>
<keyword evidence="3" id="KW-1185">Reference proteome</keyword>
<dbReference type="OrthoDB" id="5197457at2"/>
<dbReference type="RefSeq" id="WP_092628673.1">
    <property type="nucleotide sequence ID" value="NZ_FNFM01000007.1"/>
</dbReference>
<sequence length="171" mass="18040">MHEEHTDSRSEGEHERLVEELRSLLPALAARAEEFLLALSRGEHPTRPAGGECAAGDFAADEFTASDSAEGDSAQGPACPCCALTAILREAHAKRPADGLYDCLLALLTSLREAFTAQTGGAGTSDAVHRDGTGEPPEERADEPRVRPITVNRVRGDVLGGNSVRPRNSAG</sequence>
<accession>A0A1G9BLP0</accession>
<dbReference type="AlphaFoldDB" id="A0A1G9BLP0"/>
<feature type="compositionally biased region" description="Basic and acidic residues" evidence="1">
    <location>
        <begin position="127"/>
        <end position="146"/>
    </location>
</feature>
<feature type="region of interest" description="Disordered" evidence="1">
    <location>
        <begin position="120"/>
        <end position="171"/>
    </location>
</feature>
<dbReference type="EMBL" id="FNFM01000007">
    <property type="protein sequence ID" value="SDK40438.1"/>
    <property type="molecule type" value="Genomic_DNA"/>
</dbReference>